<dbReference type="SUPFAM" id="SSF64484">
    <property type="entry name" value="beta and beta-prime subunits of DNA dependent RNA-polymerase"/>
    <property type="match status" value="1"/>
</dbReference>
<reference evidence="14 15" key="1">
    <citation type="submission" date="2017-07" db="EMBL/GenBank/DDBJ databases">
        <title>A draft genome sequence of Komagataeibacter sucrofermentans LMG 18788.</title>
        <authorList>
            <person name="Skraban J."/>
            <person name="Cleenwerck I."/>
            <person name="Vandamme P."/>
            <person name="Trcek J."/>
        </authorList>
    </citation>
    <scope>NUCLEOTIDE SEQUENCE [LARGE SCALE GENOMIC DNA]</scope>
    <source>
        <strain evidence="14 15">LMG 18788</strain>
    </source>
</reference>
<evidence type="ECO:0000313" key="14">
    <source>
        <dbReference type="EMBL" id="PYD80745.1"/>
    </source>
</evidence>
<evidence type="ECO:0000256" key="2">
    <source>
        <dbReference type="ARBA" id="ARBA00022478"/>
    </source>
</evidence>
<dbReference type="InterPro" id="IPR007083">
    <property type="entry name" value="RNA_pol_Rpb1_4"/>
</dbReference>
<dbReference type="Pfam" id="PF00623">
    <property type="entry name" value="RNA_pol_Rpb1_2"/>
    <property type="match status" value="2"/>
</dbReference>
<dbReference type="Pfam" id="PF04997">
    <property type="entry name" value="RNA_pol_Rpb1_1"/>
    <property type="match status" value="1"/>
</dbReference>
<feature type="binding site" evidence="10">
    <location>
        <position position="463"/>
    </location>
    <ligand>
        <name>Mg(2+)</name>
        <dbReference type="ChEBI" id="CHEBI:18420"/>
    </ligand>
</feature>
<evidence type="ECO:0000313" key="15">
    <source>
        <dbReference type="Proteomes" id="UP000247814"/>
    </source>
</evidence>
<feature type="binding site" evidence="10">
    <location>
        <position position="820"/>
    </location>
    <ligand>
        <name>Zn(2+)</name>
        <dbReference type="ChEBI" id="CHEBI:29105"/>
        <label>2</label>
    </ligand>
</feature>
<dbReference type="GO" id="GO:0008270">
    <property type="term" value="F:zinc ion binding"/>
    <property type="evidence" value="ECO:0007669"/>
    <property type="project" value="UniProtKB-UniRule"/>
</dbReference>
<dbReference type="GO" id="GO:0000428">
    <property type="term" value="C:DNA-directed RNA polymerase complex"/>
    <property type="evidence" value="ECO:0007669"/>
    <property type="project" value="UniProtKB-KW"/>
</dbReference>
<dbReference type="Gene3D" id="2.40.40.20">
    <property type="match status" value="1"/>
</dbReference>
<dbReference type="InterPro" id="IPR006592">
    <property type="entry name" value="RNA_pol_N"/>
</dbReference>
<dbReference type="GO" id="GO:0003677">
    <property type="term" value="F:DNA binding"/>
    <property type="evidence" value="ECO:0007669"/>
    <property type="project" value="UniProtKB-UniRule"/>
</dbReference>
<dbReference type="Gene3D" id="1.10.132.30">
    <property type="match status" value="1"/>
</dbReference>
<dbReference type="Gene3D" id="1.10.274.100">
    <property type="entry name" value="RNA polymerase Rpb1, domain 3"/>
    <property type="match status" value="2"/>
</dbReference>
<dbReference type="InterPro" id="IPR045867">
    <property type="entry name" value="DNA-dir_RpoC_beta_prime"/>
</dbReference>
<protein>
    <recommendedName>
        <fullName evidence="10">DNA-directed RNA polymerase subunit beta'</fullName>
        <shortName evidence="10">RNAP subunit beta'</shortName>
        <ecNumber evidence="10">2.7.7.6</ecNumber>
    </recommendedName>
    <alternativeName>
        <fullName evidence="10">RNA polymerase subunit beta'</fullName>
    </alternativeName>
    <alternativeName>
        <fullName evidence="10">Transcriptase subunit beta'</fullName>
    </alternativeName>
</protein>
<evidence type="ECO:0000256" key="11">
    <source>
        <dbReference type="RuleBase" id="RU004279"/>
    </source>
</evidence>
<dbReference type="InterPro" id="IPR042102">
    <property type="entry name" value="RNA_pol_Rpb1_3_sf"/>
</dbReference>
<accession>A0A318QNZ9</accession>
<name>A0A318QNZ9_9PROT</name>
<feature type="binding site" evidence="10">
    <location>
        <position position="465"/>
    </location>
    <ligand>
        <name>Mg(2+)</name>
        <dbReference type="ChEBI" id="CHEBI:18420"/>
    </ligand>
</feature>
<comment type="caution">
    <text evidence="14">The sequence shown here is derived from an EMBL/GenBank/DDBJ whole genome shotgun (WGS) entry which is preliminary data.</text>
</comment>
<dbReference type="GO" id="GO:0003899">
    <property type="term" value="F:DNA-directed RNA polymerase activity"/>
    <property type="evidence" value="ECO:0007669"/>
    <property type="project" value="UniProtKB-UniRule"/>
</dbReference>
<gene>
    <name evidence="10 14" type="primary">rpoC</name>
    <name evidence="14" type="ORF">CFR77_02290</name>
</gene>
<keyword evidence="3 10" id="KW-0808">Transferase</keyword>
<comment type="catalytic activity">
    <reaction evidence="9 10 11">
        <text>RNA(n) + a ribonucleoside 5'-triphosphate = RNA(n+1) + diphosphate</text>
        <dbReference type="Rhea" id="RHEA:21248"/>
        <dbReference type="Rhea" id="RHEA-COMP:14527"/>
        <dbReference type="Rhea" id="RHEA-COMP:17342"/>
        <dbReference type="ChEBI" id="CHEBI:33019"/>
        <dbReference type="ChEBI" id="CHEBI:61557"/>
        <dbReference type="ChEBI" id="CHEBI:140395"/>
        <dbReference type="EC" id="2.7.7.6"/>
    </reaction>
</comment>
<keyword evidence="5 10" id="KW-0479">Metal-binding</keyword>
<evidence type="ECO:0000256" key="4">
    <source>
        <dbReference type="ARBA" id="ARBA00022695"/>
    </source>
</evidence>
<sequence>MNELMKILGQGGQAMTFDQIKIQLASAEQIRSWSYGEIKKPETINYRTFKPERDGLFCARIFGPIKDYECLCGKYKRMKFRGIICEKCGVEVTLAKVRRERMGHIELASPVAHIWFLKSLPSRIGLMVDMTLKDLEKILYFESYVVLEPGTSPLKQYSLLTEDQYLDVMDEHGDEGIEVGIGAEAIKKILERIDCKVEKEELRLELKETTSEAKRKKLVKRLKLVEAFADSESRPEWMILDLVPVIPPELRPLVPLDGGRFATSDLNDLYRRVINRNNRLKRLIELRAPDIIVRNEKRMLQESVDALFDNGRRGRAITGANKRPLKSLSDMLKGKQGRFRQNLLGKRVDYSGRSVIVVGPELKLHQCGLPKKMALELFKPFIYSKLEKYGHATTIKAAKRMVEKERPEVWDILEEVIREHPVMLNRAPTLHRLGIQAFEPVLIEGKAIQLHPLVCTAFNADFDGDQMAVHVPLSLEAQLEARVLMMSTNNILSPANGKPIIVPSQDIVLGLYYLSLETPEFRATPDKNSYDDKGQVTVTGAPSFSSVGEVEYALSTGAVKLHDKIRARIEGFDAEGKTVRETVVTTPGRMLVAQILPRNQALPFSLINRQLTKKIVSDVIDAVYRHCGQKECVIFCDRLMGLGFRHAARSGISFGKDDMIVPVEKKELVDRTATEVKEFEQQYQDGLITAGERYNKVVDAWSRCTDEVQAAMMKEISKQEIGKPTNSVWMMSHSGARGSPAQMKQLAGMRGLMAKPSGEIIEQPIIANFKEGLSVLDYFTSSHGARKGLADTALKTANSGYLTRRLVDVAQDSIIVEEDCGTERGLTVRAVMDGGEVVASLSERMLGRTLAADVLDPATGKVLFPRNTLIEEAEAEQIEKAGVESLLIRSVLTCDSRVGVCGHCYGRDLARGTPVNIGEAVGVIAAQSIGEPGTQLTMRTFHIGGAAQRGAEQSMVEASRDGKVTIRNKNVVHNSQNVPIVMSRNCEILLTDDRGTERARYRVPYGARLLVEDGAEVARGQKMAEWDPYTLPIITEQPGKVEYLDLIDSITLVERMDEVTGLTSKVVVDYKQASKGIDLRPRLQLKDANGDVVKLANGNDARYFLSPDSLLSVENGAQVNAGDVLARIPREGSKTRDITGGLPRVAELFEARRPKDHAIISETEGRVEFGKDYKSKRRVIVKNDETGEETDYLIPKGKHVSVQEGDFVQVGDPLVDGPRVPHDILKVLGVEALSDYLVNEIQDVYRLQGVKINDKHIEVIVRQMLQKVEILEPGDTTYLIGETVDRIEYEEENAKRLNLGEQPAVAMPVLQGITKASLQTQSFISAASFQETTRVLTEAATAGKKDTLNGLKENVIVGRLIPAGTGSVMNKLRAVAAGEDKQRLAKARAAVPPKAAE</sequence>
<keyword evidence="2 10" id="KW-0240">DNA-directed RNA polymerase</keyword>
<dbReference type="Proteomes" id="UP000247814">
    <property type="component" value="Unassembled WGS sequence"/>
</dbReference>
<keyword evidence="4 10" id="KW-0548">Nucleotidyltransferase</keyword>
<comment type="subunit">
    <text evidence="10">The RNAP catalytic core consists of 2 alpha, 1 beta, 1 beta' and 1 omega subunit. When a sigma factor is associated with the core the holoenzyme is formed, which can initiate transcription.</text>
</comment>
<keyword evidence="15" id="KW-1185">Reference proteome</keyword>
<feature type="binding site" evidence="10">
    <location>
        <position position="904"/>
    </location>
    <ligand>
        <name>Zn(2+)</name>
        <dbReference type="ChEBI" id="CHEBI:29105"/>
        <label>2</label>
    </ligand>
</feature>
<dbReference type="InterPro" id="IPR000722">
    <property type="entry name" value="RNA_pol_asu"/>
</dbReference>
<dbReference type="InterPro" id="IPR012754">
    <property type="entry name" value="DNA-dir_RpoC_beta_prime_bact"/>
</dbReference>
<dbReference type="InterPro" id="IPR007080">
    <property type="entry name" value="RNA_pol_Rpb1_1"/>
</dbReference>
<dbReference type="Pfam" id="PF04998">
    <property type="entry name" value="RNA_pol_Rpb1_5"/>
    <property type="match status" value="1"/>
</dbReference>
<evidence type="ECO:0000256" key="3">
    <source>
        <dbReference type="ARBA" id="ARBA00022679"/>
    </source>
</evidence>
<dbReference type="GO" id="GO:0000287">
    <property type="term" value="F:magnesium ion binding"/>
    <property type="evidence" value="ECO:0007669"/>
    <property type="project" value="UniProtKB-UniRule"/>
</dbReference>
<dbReference type="Gene3D" id="1.10.150.390">
    <property type="match status" value="1"/>
</dbReference>
<feature type="binding site" evidence="10">
    <location>
        <position position="461"/>
    </location>
    <ligand>
        <name>Mg(2+)</name>
        <dbReference type="ChEBI" id="CHEBI:18420"/>
    </ligand>
</feature>
<dbReference type="InterPro" id="IPR044893">
    <property type="entry name" value="RNA_pol_Rpb1_clamp_domain"/>
</dbReference>
<comment type="function">
    <text evidence="10 11">DNA-dependent RNA polymerase catalyzes the transcription of DNA into RNA using the four ribonucleoside triphosphates as substrates.</text>
</comment>
<dbReference type="EC" id="2.7.7.6" evidence="10"/>
<dbReference type="InterPro" id="IPR038120">
    <property type="entry name" value="Rpb1_funnel_sf"/>
</dbReference>
<comment type="cofactor">
    <cofactor evidence="10">
        <name>Mg(2+)</name>
        <dbReference type="ChEBI" id="CHEBI:18420"/>
    </cofactor>
    <text evidence="10">Binds 1 Mg(2+) ion per subunit.</text>
</comment>
<feature type="domain" description="RNA polymerase N-terminal" evidence="13">
    <location>
        <begin position="236"/>
        <end position="515"/>
    </location>
</feature>
<dbReference type="FunFam" id="1.10.40.90:FF:000001">
    <property type="entry name" value="DNA-directed RNA polymerase subunit beta"/>
    <property type="match status" value="1"/>
</dbReference>
<dbReference type="InterPro" id="IPR007081">
    <property type="entry name" value="RNA_pol_Rpb1_5"/>
</dbReference>
<dbReference type="OrthoDB" id="9815296at2"/>
<comment type="cofactor">
    <cofactor evidence="10">
        <name>Zn(2+)</name>
        <dbReference type="ChEBI" id="CHEBI:29105"/>
    </cofactor>
    <text evidence="10">Binds 2 Zn(2+) ions per subunit.</text>
</comment>
<keyword evidence="8 10" id="KW-0804">Transcription</keyword>
<evidence type="ECO:0000256" key="12">
    <source>
        <dbReference type="SAM" id="Coils"/>
    </source>
</evidence>
<feature type="coiled-coil region" evidence="12">
    <location>
        <begin position="192"/>
        <end position="219"/>
    </location>
</feature>
<dbReference type="EMBL" id="NKUA01000002">
    <property type="protein sequence ID" value="PYD80745.1"/>
    <property type="molecule type" value="Genomic_DNA"/>
</dbReference>
<keyword evidence="7 10" id="KW-0460">Magnesium</keyword>
<dbReference type="SMART" id="SM00663">
    <property type="entry name" value="RPOLA_N"/>
    <property type="match status" value="1"/>
</dbReference>
<evidence type="ECO:0000256" key="10">
    <source>
        <dbReference type="HAMAP-Rule" id="MF_01322"/>
    </source>
</evidence>
<dbReference type="HAMAP" id="MF_01322">
    <property type="entry name" value="RNApol_bact_RpoC"/>
    <property type="match status" value="1"/>
</dbReference>
<evidence type="ECO:0000256" key="7">
    <source>
        <dbReference type="ARBA" id="ARBA00022842"/>
    </source>
</evidence>
<evidence type="ECO:0000256" key="8">
    <source>
        <dbReference type="ARBA" id="ARBA00023163"/>
    </source>
</evidence>
<proteinExistence type="inferred from homology"/>
<dbReference type="FunFam" id="4.10.860.120:FF:000001">
    <property type="entry name" value="DNA-directed RNA polymerase subunit beta"/>
    <property type="match status" value="1"/>
</dbReference>
<feature type="binding site" evidence="10">
    <location>
        <position position="901"/>
    </location>
    <ligand>
        <name>Zn(2+)</name>
        <dbReference type="ChEBI" id="CHEBI:29105"/>
        <label>2</label>
    </ligand>
</feature>
<feature type="binding site" evidence="10">
    <location>
        <position position="894"/>
    </location>
    <ligand>
        <name>Zn(2+)</name>
        <dbReference type="ChEBI" id="CHEBI:29105"/>
        <label>2</label>
    </ligand>
</feature>
<dbReference type="GO" id="GO:0006351">
    <property type="term" value="P:DNA-templated transcription"/>
    <property type="evidence" value="ECO:0007669"/>
    <property type="project" value="UniProtKB-UniRule"/>
</dbReference>
<evidence type="ECO:0000259" key="13">
    <source>
        <dbReference type="SMART" id="SM00663"/>
    </source>
</evidence>
<dbReference type="Pfam" id="PF05000">
    <property type="entry name" value="RNA_pol_Rpb1_4"/>
    <property type="match status" value="1"/>
</dbReference>
<dbReference type="PANTHER" id="PTHR19376">
    <property type="entry name" value="DNA-DIRECTED RNA POLYMERASE"/>
    <property type="match status" value="1"/>
</dbReference>
<dbReference type="Gene3D" id="1.10.1790.20">
    <property type="match status" value="1"/>
</dbReference>
<dbReference type="Gene3D" id="2.40.50.100">
    <property type="match status" value="3"/>
</dbReference>
<dbReference type="CDD" id="cd02655">
    <property type="entry name" value="RNAP_beta'_C"/>
    <property type="match status" value="1"/>
</dbReference>
<feature type="binding site" evidence="10">
    <location>
        <position position="85"/>
    </location>
    <ligand>
        <name>Zn(2+)</name>
        <dbReference type="ChEBI" id="CHEBI:29105"/>
        <label>1</label>
    </ligand>
</feature>
<dbReference type="CDD" id="cd01609">
    <property type="entry name" value="RNAP_beta'_N"/>
    <property type="match status" value="1"/>
</dbReference>
<keyword evidence="6 10" id="KW-0862">Zinc</keyword>
<evidence type="ECO:0000256" key="5">
    <source>
        <dbReference type="ARBA" id="ARBA00022723"/>
    </source>
</evidence>
<feature type="binding site" evidence="10">
    <location>
        <position position="70"/>
    </location>
    <ligand>
        <name>Zn(2+)</name>
        <dbReference type="ChEBI" id="CHEBI:29105"/>
        <label>1</label>
    </ligand>
</feature>
<dbReference type="Gene3D" id="4.10.860.120">
    <property type="entry name" value="RNA polymerase II, clamp domain"/>
    <property type="match status" value="1"/>
</dbReference>
<dbReference type="PANTHER" id="PTHR19376:SF54">
    <property type="entry name" value="DNA-DIRECTED RNA POLYMERASE SUBUNIT BETA"/>
    <property type="match status" value="1"/>
</dbReference>
<feature type="binding site" evidence="10">
    <location>
        <position position="88"/>
    </location>
    <ligand>
        <name>Zn(2+)</name>
        <dbReference type="ChEBI" id="CHEBI:29105"/>
        <label>1</label>
    </ligand>
</feature>
<dbReference type="Pfam" id="PF04983">
    <property type="entry name" value="RNA_pol_Rpb1_3"/>
    <property type="match status" value="1"/>
</dbReference>
<organism evidence="14 15">
    <name type="scientific">Komagataeibacter sucrofermentans</name>
    <dbReference type="NCBI Taxonomy" id="1053551"/>
    <lineage>
        <taxon>Bacteria</taxon>
        <taxon>Pseudomonadati</taxon>
        <taxon>Pseudomonadota</taxon>
        <taxon>Alphaproteobacteria</taxon>
        <taxon>Acetobacterales</taxon>
        <taxon>Acetobacteraceae</taxon>
        <taxon>Komagataeibacter</taxon>
    </lineage>
</organism>
<feature type="binding site" evidence="10">
    <location>
        <position position="72"/>
    </location>
    <ligand>
        <name>Zn(2+)</name>
        <dbReference type="ChEBI" id="CHEBI:29105"/>
        <label>1</label>
    </ligand>
</feature>
<evidence type="ECO:0000256" key="9">
    <source>
        <dbReference type="ARBA" id="ARBA00048552"/>
    </source>
</evidence>
<comment type="similarity">
    <text evidence="1 10 11">Belongs to the RNA polymerase beta' chain family.</text>
</comment>
<evidence type="ECO:0000256" key="6">
    <source>
        <dbReference type="ARBA" id="ARBA00022833"/>
    </source>
</evidence>
<dbReference type="NCBIfam" id="TIGR02386">
    <property type="entry name" value="rpoC_TIGR"/>
    <property type="match status" value="1"/>
</dbReference>
<dbReference type="Gene3D" id="1.10.40.90">
    <property type="match status" value="1"/>
</dbReference>
<dbReference type="InterPro" id="IPR007066">
    <property type="entry name" value="RNA_pol_Rpb1_3"/>
</dbReference>
<dbReference type="RefSeq" id="WP_110567216.1">
    <property type="nucleotide sequence ID" value="NZ_CP137147.1"/>
</dbReference>
<keyword evidence="12" id="KW-0175">Coiled coil</keyword>
<evidence type="ECO:0000256" key="1">
    <source>
        <dbReference type="ARBA" id="ARBA00006460"/>
    </source>
</evidence>